<dbReference type="InterPro" id="IPR007016">
    <property type="entry name" value="O-antigen_ligase-rel_domated"/>
</dbReference>
<evidence type="ECO:0000256" key="3">
    <source>
        <dbReference type="ARBA" id="ARBA00022989"/>
    </source>
</evidence>
<dbReference type="RefSeq" id="WP_088617777.1">
    <property type="nucleotide sequence ID" value="NZ_CP022129.1"/>
</dbReference>
<evidence type="ECO:0000313" key="8">
    <source>
        <dbReference type="EMBL" id="POZ54012.1"/>
    </source>
</evidence>
<evidence type="ECO:0000256" key="4">
    <source>
        <dbReference type="ARBA" id="ARBA00023136"/>
    </source>
</evidence>
<keyword evidence="3 5" id="KW-1133">Transmembrane helix</keyword>
<organism evidence="7 9">
    <name type="scientific">Methylovulum psychrotolerans</name>
    <dbReference type="NCBI Taxonomy" id="1704499"/>
    <lineage>
        <taxon>Bacteria</taxon>
        <taxon>Pseudomonadati</taxon>
        <taxon>Pseudomonadota</taxon>
        <taxon>Gammaproteobacteria</taxon>
        <taxon>Methylococcales</taxon>
        <taxon>Methylococcaceae</taxon>
        <taxon>Methylovulum</taxon>
    </lineage>
</organism>
<feature type="transmembrane region" description="Helical" evidence="5">
    <location>
        <begin position="361"/>
        <end position="380"/>
    </location>
</feature>
<comment type="subcellular location">
    <subcellularLocation>
        <location evidence="1">Membrane</location>
        <topology evidence="1">Multi-pass membrane protein</topology>
    </subcellularLocation>
</comment>
<feature type="domain" description="O-antigen ligase-related" evidence="6">
    <location>
        <begin position="236"/>
        <end position="368"/>
    </location>
</feature>
<name>A0A1Z4BUA5_9GAMM</name>
<evidence type="ECO:0000259" key="6">
    <source>
        <dbReference type="Pfam" id="PF04932"/>
    </source>
</evidence>
<evidence type="ECO:0000256" key="2">
    <source>
        <dbReference type="ARBA" id="ARBA00022692"/>
    </source>
</evidence>
<feature type="transmembrane region" description="Helical" evidence="5">
    <location>
        <begin position="235"/>
        <end position="265"/>
    </location>
</feature>
<evidence type="ECO:0000256" key="1">
    <source>
        <dbReference type="ARBA" id="ARBA00004141"/>
    </source>
</evidence>
<evidence type="ECO:0000256" key="5">
    <source>
        <dbReference type="SAM" id="Phobius"/>
    </source>
</evidence>
<reference evidence="8 10" key="2">
    <citation type="submission" date="2017-11" db="EMBL/GenBank/DDBJ databases">
        <title>Draft Genome Sequence of Methylobacter psychrotolerans Sph1T, an Obligate Methanotroph from Low-Temperature Environments.</title>
        <authorList>
            <person name="Oshkin I.Y."/>
            <person name="Miroshnikov K."/>
            <person name="Belova S.E."/>
            <person name="Korzhenkov A."/>
            <person name="Toshchakov S.V."/>
            <person name="Dedysh S.N."/>
        </authorList>
    </citation>
    <scope>NUCLEOTIDE SEQUENCE [LARGE SCALE GENOMIC DNA]</scope>
    <source>
        <strain evidence="8 10">Sph1</strain>
    </source>
</reference>
<keyword evidence="9" id="KW-1185">Reference proteome</keyword>
<accession>A0A1Z4BUA5</accession>
<dbReference type="EMBL" id="CP022129">
    <property type="protein sequence ID" value="ASF44894.1"/>
    <property type="molecule type" value="Genomic_DNA"/>
</dbReference>
<feature type="transmembrane region" description="Helical" evidence="5">
    <location>
        <begin position="392"/>
        <end position="416"/>
    </location>
</feature>
<gene>
    <name evidence="8" type="ORF">AADEFJLK_01055</name>
    <name evidence="7" type="ORF">CEK71_01775</name>
</gene>
<feature type="transmembrane region" description="Helical" evidence="5">
    <location>
        <begin position="272"/>
        <end position="297"/>
    </location>
</feature>
<evidence type="ECO:0000313" key="10">
    <source>
        <dbReference type="Proteomes" id="UP000237423"/>
    </source>
</evidence>
<sequence length="463" mass="52177">MLSYIAYLPGLWAYYVAQNQSVTKAFIWVYIPTLLLLPDYYRAITPGLPDPSFNQSASVALFAVFVMQGSPGYKFSLTDLLVGFYAFSVSFSEFLASGYADAQNLMFFELTSVMFPYIFAKSLIEPFNLRYDFAKSVVLCLSFVFVLNLFENKFGFNLWQAYLGMFFPGQGLGWITTFRFGLARAAGPYGHCLLDGVIMAVGYRLQRWLQWSEAWPEKMKHLTWLKAFKLKPGQFFTLMIFGGVLSTLGKGQWLAGIVAAGIVIIGRSKQRVAAVTAVVAVMVFIGLPLLLAFLSYASVGRKNAKDDNQETAAYRYELVTEYMDVASERLWWGWGLMKWPEVPGFESIDNHFLLTYLNHGVIALMLLLVIMLGMMVRLIIHGMSRPITEPRGSSLAFSLSAIFLMYFIAVATVAMMNQSCTLFFIIVGLSDAYLRLSTWDGDQGGGKTRQEPDTRKFKFRKVL</sequence>
<keyword evidence="4 5" id="KW-0472">Membrane</keyword>
<dbReference type="EMBL" id="PGFZ01000001">
    <property type="protein sequence ID" value="POZ54012.1"/>
    <property type="molecule type" value="Genomic_DNA"/>
</dbReference>
<evidence type="ECO:0000313" key="7">
    <source>
        <dbReference type="EMBL" id="ASF44894.1"/>
    </source>
</evidence>
<dbReference type="KEGG" id="mpsy:CEK71_01775"/>
<keyword evidence="2 5" id="KW-0812">Transmembrane</keyword>
<keyword evidence="8" id="KW-0436">Ligase</keyword>
<dbReference type="OrthoDB" id="9148522at2"/>
<protein>
    <submittedName>
        <fullName evidence="8">O-antigen ligase domain-containing protein</fullName>
    </submittedName>
</protein>
<dbReference type="GO" id="GO:0016020">
    <property type="term" value="C:membrane"/>
    <property type="evidence" value="ECO:0007669"/>
    <property type="project" value="UniProtKB-SubCell"/>
</dbReference>
<dbReference type="AlphaFoldDB" id="A0A1Z4BUA5"/>
<dbReference type="Proteomes" id="UP000197019">
    <property type="component" value="Chromosome"/>
</dbReference>
<dbReference type="Pfam" id="PF04932">
    <property type="entry name" value="Wzy_C"/>
    <property type="match status" value="1"/>
</dbReference>
<dbReference type="GO" id="GO:0016874">
    <property type="term" value="F:ligase activity"/>
    <property type="evidence" value="ECO:0007669"/>
    <property type="project" value="UniProtKB-KW"/>
</dbReference>
<proteinExistence type="predicted"/>
<reference evidence="7 9" key="1">
    <citation type="submission" date="2017-06" db="EMBL/GenBank/DDBJ databases">
        <title>Genome Sequencing of the methanotroph Methylovulum psychrotolerants str. HV10-M2 isolated from a high-altitude environment.</title>
        <authorList>
            <person name="Mateos-Rivera A."/>
        </authorList>
    </citation>
    <scope>NUCLEOTIDE SEQUENCE [LARGE SCALE GENOMIC DNA]</scope>
    <source>
        <strain evidence="7 9">HV10_M2</strain>
    </source>
</reference>
<dbReference type="Proteomes" id="UP000237423">
    <property type="component" value="Unassembled WGS sequence"/>
</dbReference>
<evidence type="ECO:0000313" key="9">
    <source>
        <dbReference type="Proteomes" id="UP000197019"/>
    </source>
</evidence>